<sequence length="592" mass="63054">MIGTLALLPLGWLRDPAERALSARLGRPVRIGAVERAGNPSLVPLLRLRDVRVAQPGWVGAGDMLVVRAAELRLPLLPLLRGVVRPRALRVSGLRLALVRDADGRANWTQADSGGGRTDWGELTVSDGRITLSDARRGMKFDGALTSAPAGLRLDAAGTHRSTPARFALRGGRVSGGAWPFRAAFRSPLAQLRLDAVAERPFGFDRFDGIVSAAGRDLERVDDVIQAGLFHTQPLSLRAKVRHDGTAWALTAVRGRIGGSDVTGRLTVTRQDGRSRIEGRLASDSFSFDDLASDAQLARGAAKRRTIGPRIIPDPKIDLAKLARTDGRLVVEARRLRTRERSILRGLSATLTLDRSRLVADPLVLPMAHGRMEGRAEIDQRAGAPPRLALSLAMIGARLEDFIDGGKVTGPLNGRIVLAGRGKTMRAALAQADGRVTLAARGGSVDRAAAELLGRNAGAAFSTLLGDEAQRTPLRCLGVRMRAARGMLRPDLLAIDTGVMRGEGRGWVRLSDEQVALTLDGRSKHPGLVRLPAPIEIGGTLSAPTIETADAGIGSAKTILRTLGAAIGNLFRKREAPAPDMNCAALIAQVSR</sequence>
<evidence type="ECO:0000259" key="1">
    <source>
        <dbReference type="Pfam" id="PF05170"/>
    </source>
</evidence>
<evidence type="ECO:0000313" key="3">
    <source>
        <dbReference type="Proteomes" id="UP000198824"/>
    </source>
</evidence>
<dbReference type="Proteomes" id="UP000198824">
    <property type="component" value="Unassembled WGS sequence"/>
</dbReference>
<dbReference type="Pfam" id="PF05170">
    <property type="entry name" value="AsmA"/>
    <property type="match status" value="1"/>
</dbReference>
<gene>
    <name evidence="2" type="ORF">SAMN05192580_0954</name>
</gene>
<dbReference type="EMBL" id="FOZG01000001">
    <property type="protein sequence ID" value="SFR83030.1"/>
    <property type="molecule type" value="Genomic_DNA"/>
</dbReference>
<organism evidence="2 3">
    <name type="scientific">Sphingomonas jatrophae</name>
    <dbReference type="NCBI Taxonomy" id="1166337"/>
    <lineage>
        <taxon>Bacteria</taxon>
        <taxon>Pseudomonadati</taxon>
        <taxon>Pseudomonadota</taxon>
        <taxon>Alphaproteobacteria</taxon>
        <taxon>Sphingomonadales</taxon>
        <taxon>Sphingomonadaceae</taxon>
        <taxon>Sphingomonas</taxon>
    </lineage>
</organism>
<feature type="domain" description="AsmA" evidence="1">
    <location>
        <begin position="40"/>
        <end position="110"/>
    </location>
</feature>
<proteinExistence type="predicted"/>
<dbReference type="InterPro" id="IPR007844">
    <property type="entry name" value="AsmA"/>
</dbReference>
<protein>
    <recommendedName>
        <fullName evidence="1">AsmA domain-containing protein</fullName>
    </recommendedName>
</protein>
<dbReference type="AlphaFoldDB" id="A0A1I6JWW2"/>
<dbReference type="InterPro" id="IPR052894">
    <property type="entry name" value="AsmA-related"/>
</dbReference>
<reference evidence="2 3" key="1">
    <citation type="submission" date="2016-10" db="EMBL/GenBank/DDBJ databases">
        <authorList>
            <person name="de Groot N.N."/>
        </authorList>
    </citation>
    <scope>NUCLEOTIDE SEQUENCE [LARGE SCALE GENOMIC DNA]</scope>
    <source>
        <strain evidence="2 3">S5-249</strain>
    </source>
</reference>
<dbReference type="STRING" id="1166337.SAMN05192580_0954"/>
<name>A0A1I6JWW2_9SPHN</name>
<keyword evidence="3" id="KW-1185">Reference proteome</keyword>
<accession>A0A1I6JWW2</accession>
<dbReference type="GO" id="GO:0005886">
    <property type="term" value="C:plasma membrane"/>
    <property type="evidence" value="ECO:0007669"/>
    <property type="project" value="TreeGrafter"/>
</dbReference>
<dbReference type="PANTHER" id="PTHR30441">
    <property type="entry name" value="DUF748 DOMAIN-CONTAINING PROTEIN"/>
    <property type="match status" value="1"/>
</dbReference>
<dbReference type="GO" id="GO:0090313">
    <property type="term" value="P:regulation of protein targeting to membrane"/>
    <property type="evidence" value="ECO:0007669"/>
    <property type="project" value="TreeGrafter"/>
</dbReference>
<evidence type="ECO:0000313" key="2">
    <source>
        <dbReference type="EMBL" id="SFR83030.1"/>
    </source>
</evidence>
<dbReference type="PANTHER" id="PTHR30441:SF4">
    <property type="entry name" value="PROTEIN ASMA"/>
    <property type="match status" value="1"/>
</dbReference>